<sequence length="241" mass="27447">MRAEKVQNQLSNRRQSKLQVFSGTQGMLYEENKEGSLYGDELTSIIKNQSLKTNSPKASNKTYFSSKAAALFKIQPVIQESEATNGQADETLHDLKKSSAVYTKKNSLQTPLQKKYSNLEHSEQPSLDEAPAEKEDDVVVLQAPQRKKGRKTVDARQIQHKVNSLKIQPQFYVINEQQEGEDNKKQSKRIGQKRELIRNIVEGKDQEIITRLEEPIKKAQKLEISLMEKSLNVSGFEDSEQ</sequence>
<gene>
    <name evidence="2" type="ORF">FGO68_gene12495</name>
</gene>
<organism evidence="2 3">
    <name type="scientific">Halteria grandinella</name>
    <dbReference type="NCBI Taxonomy" id="5974"/>
    <lineage>
        <taxon>Eukaryota</taxon>
        <taxon>Sar</taxon>
        <taxon>Alveolata</taxon>
        <taxon>Ciliophora</taxon>
        <taxon>Intramacronucleata</taxon>
        <taxon>Spirotrichea</taxon>
        <taxon>Stichotrichia</taxon>
        <taxon>Sporadotrichida</taxon>
        <taxon>Halteriidae</taxon>
        <taxon>Halteria</taxon>
    </lineage>
</organism>
<evidence type="ECO:0000313" key="2">
    <source>
        <dbReference type="EMBL" id="TNV88114.1"/>
    </source>
</evidence>
<protein>
    <submittedName>
        <fullName evidence="2">Uncharacterized protein</fullName>
    </submittedName>
</protein>
<name>A0A8J8TAB4_HALGN</name>
<dbReference type="Proteomes" id="UP000785679">
    <property type="component" value="Unassembled WGS sequence"/>
</dbReference>
<accession>A0A8J8TAB4</accession>
<comment type="caution">
    <text evidence="2">The sequence shown here is derived from an EMBL/GenBank/DDBJ whole genome shotgun (WGS) entry which is preliminary data.</text>
</comment>
<feature type="compositionally biased region" description="Polar residues" evidence="1">
    <location>
        <begin position="103"/>
        <end position="116"/>
    </location>
</feature>
<evidence type="ECO:0000313" key="3">
    <source>
        <dbReference type="Proteomes" id="UP000785679"/>
    </source>
</evidence>
<keyword evidence="3" id="KW-1185">Reference proteome</keyword>
<dbReference type="AlphaFoldDB" id="A0A8J8TAB4"/>
<feature type="region of interest" description="Disordered" evidence="1">
    <location>
        <begin position="103"/>
        <end position="136"/>
    </location>
</feature>
<proteinExistence type="predicted"/>
<evidence type="ECO:0000256" key="1">
    <source>
        <dbReference type="SAM" id="MobiDB-lite"/>
    </source>
</evidence>
<dbReference type="EMBL" id="RRYP01000069">
    <property type="protein sequence ID" value="TNV88114.1"/>
    <property type="molecule type" value="Genomic_DNA"/>
</dbReference>
<reference evidence="2" key="1">
    <citation type="submission" date="2019-06" db="EMBL/GenBank/DDBJ databases">
        <authorList>
            <person name="Zheng W."/>
        </authorList>
    </citation>
    <scope>NUCLEOTIDE SEQUENCE</scope>
    <source>
        <strain evidence="2">QDHG01</strain>
    </source>
</reference>